<accession>A0A0C2YRQ0</accession>
<proteinExistence type="predicted"/>
<comment type="caution">
    <text evidence="2">The sequence shown here is derived from an EMBL/GenBank/DDBJ whole genome shotgun (WGS) entry which is preliminary data.</text>
</comment>
<evidence type="ECO:0000313" key="3">
    <source>
        <dbReference type="Proteomes" id="UP000031971"/>
    </source>
</evidence>
<sequence>MSESPLRSLADWVEAGIPGLLSVVIPAHNEEGNLIETVPALVAALEAAGIDYEIVVVNDNSTDGTVAELRGLEARFPKLRHVDNTPPNGFGFAVRRGLAEFKGEAVAIVMADLSDSPDDLVRYWHKLNEGYDCVFGSRFIKGGKVVDYPPHKLALNRLANTFIRVLFGLGLNDTTNAFKCFRRDVIAGVQPFLAHHFNLTVELPLKAIIRGYSYAVVPISWHNRKTGVSKLKIREMGSRYLFIVLYCLIEKLLSRGDYLRKAGR</sequence>
<dbReference type="Pfam" id="PF00535">
    <property type="entry name" value="Glycos_transf_2"/>
    <property type="match status" value="1"/>
</dbReference>
<dbReference type="PANTHER" id="PTHR48090">
    <property type="entry name" value="UNDECAPRENYL-PHOSPHATE 4-DEOXY-4-FORMAMIDO-L-ARABINOSE TRANSFERASE-RELATED"/>
    <property type="match status" value="1"/>
</dbReference>
<dbReference type="AlphaFoldDB" id="A0A0C2YRQ0"/>
<dbReference type="STRING" id="272627.CCC_00869"/>
<dbReference type="SUPFAM" id="SSF53448">
    <property type="entry name" value="Nucleotide-diphospho-sugar transferases"/>
    <property type="match status" value="1"/>
</dbReference>
<dbReference type="GO" id="GO:0016740">
    <property type="term" value="F:transferase activity"/>
    <property type="evidence" value="ECO:0007669"/>
    <property type="project" value="UniProtKB-KW"/>
</dbReference>
<organism evidence="2 3">
    <name type="scientific">Paramagnetospirillum magnetotacticum MS-1</name>
    <dbReference type="NCBI Taxonomy" id="272627"/>
    <lineage>
        <taxon>Bacteria</taxon>
        <taxon>Pseudomonadati</taxon>
        <taxon>Pseudomonadota</taxon>
        <taxon>Alphaproteobacteria</taxon>
        <taxon>Rhodospirillales</taxon>
        <taxon>Magnetospirillaceae</taxon>
        <taxon>Paramagnetospirillum</taxon>
    </lineage>
</organism>
<dbReference type="RefSeq" id="WP_009867197.1">
    <property type="nucleotide sequence ID" value="NZ_JXSL01000030.1"/>
</dbReference>
<gene>
    <name evidence="2" type="ORF">CCC_00869</name>
</gene>
<dbReference type="InterPro" id="IPR001173">
    <property type="entry name" value="Glyco_trans_2-like"/>
</dbReference>
<feature type="domain" description="Glycosyltransferase 2-like" evidence="1">
    <location>
        <begin position="22"/>
        <end position="186"/>
    </location>
</feature>
<dbReference type="EMBL" id="JXSL01000030">
    <property type="protein sequence ID" value="KIL97808.1"/>
    <property type="molecule type" value="Genomic_DNA"/>
</dbReference>
<dbReference type="Gene3D" id="3.90.550.10">
    <property type="entry name" value="Spore Coat Polysaccharide Biosynthesis Protein SpsA, Chain A"/>
    <property type="match status" value="1"/>
</dbReference>
<dbReference type="CDD" id="cd04179">
    <property type="entry name" value="DPM_DPG-synthase_like"/>
    <property type="match status" value="1"/>
</dbReference>
<evidence type="ECO:0000259" key="1">
    <source>
        <dbReference type="Pfam" id="PF00535"/>
    </source>
</evidence>
<evidence type="ECO:0000313" key="2">
    <source>
        <dbReference type="EMBL" id="KIL97808.1"/>
    </source>
</evidence>
<dbReference type="PANTHER" id="PTHR48090:SF7">
    <property type="entry name" value="RFBJ PROTEIN"/>
    <property type="match status" value="1"/>
</dbReference>
<keyword evidence="3" id="KW-1185">Reference proteome</keyword>
<keyword evidence="2" id="KW-0808">Transferase</keyword>
<reference evidence="2 3" key="1">
    <citation type="submission" date="2015-01" db="EMBL/GenBank/DDBJ databases">
        <title>Genome Sequence of Magnetospirillum magnetotacticum Strain MS-1.</title>
        <authorList>
            <person name="Marinov G.K."/>
            <person name="Smalley M.D."/>
            <person name="DeSalvo G."/>
        </authorList>
    </citation>
    <scope>NUCLEOTIDE SEQUENCE [LARGE SCALE GENOMIC DNA]</scope>
    <source>
        <strain evidence="2 3">MS-1</strain>
    </source>
</reference>
<dbReference type="Proteomes" id="UP000031971">
    <property type="component" value="Unassembled WGS sequence"/>
</dbReference>
<name>A0A0C2YRQ0_PARME</name>
<protein>
    <submittedName>
        <fullName evidence="2">Glycosyltransferase</fullName>
    </submittedName>
</protein>
<dbReference type="InterPro" id="IPR029044">
    <property type="entry name" value="Nucleotide-diphossugar_trans"/>
</dbReference>
<dbReference type="InterPro" id="IPR050256">
    <property type="entry name" value="Glycosyltransferase_2"/>
</dbReference>